<gene>
    <name evidence="6" type="ORF">SPI_07897</name>
</gene>
<evidence type="ECO:0000313" key="6">
    <source>
        <dbReference type="EMBL" id="OAA56286.1"/>
    </source>
</evidence>
<comment type="similarity">
    <text evidence="2">Belongs to the zinc-containing alcohol dehydrogenase family.</text>
</comment>
<feature type="compositionally biased region" description="Low complexity" evidence="4">
    <location>
        <begin position="20"/>
        <end position="35"/>
    </location>
</feature>
<dbReference type="SUPFAM" id="SSF51735">
    <property type="entry name" value="NAD(P)-binding Rossmann-fold domains"/>
    <property type="match status" value="1"/>
</dbReference>
<evidence type="ECO:0000256" key="2">
    <source>
        <dbReference type="ARBA" id="ARBA00008072"/>
    </source>
</evidence>
<evidence type="ECO:0000256" key="1">
    <source>
        <dbReference type="ARBA" id="ARBA00005179"/>
    </source>
</evidence>
<comment type="caution">
    <text evidence="6">The sequence shown here is derived from an EMBL/GenBank/DDBJ whole genome shotgun (WGS) entry which is preliminary data.</text>
</comment>
<sequence length="429" mass="46571">MGRLFTIFGRKDKRKTASSAQPAPNTTTAMPATQPEIPDTQRVLLLNGPKEKYHVTNNYPVPVFEHDREVLVRTAAIGLNPIDWKAPDYNFGIPELPYISGRELAGEVVKINKGVSRVLVISTDYRDLRKGAYQEHVIASDYNTVRLPRHLSVEEGATIGVAFVAAVLALGVSMGVDFSAIKNGPDLFELVRQVPAEDLPQDVRQECLEKLASHERAQPGDWLAIWGGSATSANLTIQLARLAGLKVAAVVDHAKHGLRLSNHEVIRPDLLVDSHDPQRAVDVLLGNLGRSGKLRFGFDTRGGESAAWLLKALSPAVTQIPNPSLAPPSPPSTPPVRVSLPSHLVGLTGLPKQTPPDGSVFHTVPIKLFHEIPTIGESLSSWLERLLEKKLLVPPEIIGIESGLESVNGALNRMRKGEISGGKLLVRLE</sequence>
<dbReference type="EMBL" id="AZHD01000017">
    <property type="protein sequence ID" value="OAA56286.1"/>
    <property type="molecule type" value="Genomic_DNA"/>
</dbReference>
<dbReference type="AlphaFoldDB" id="A0A167P4P1"/>
<protein>
    <submittedName>
        <fullName evidence="6">Alcohol dehydrogenase superfamily, zinc-type</fullName>
    </submittedName>
</protein>
<dbReference type="PANTHER" id="PTHR43482">
    <property type="entry name" value="PROTEIN AST1-RELATED"/>
    <property type="match status" value="1"/>
</dbReference>
<comment type="pathway">
    <text evidence="1">Secondary metabolite biosynthesis.</text>
</comment>
<dbReference type="InterPro" id="IPR047122">
    <property type="entry name" value="Trans-enoyl_RdTase-like"/>
</dbReference>
<dbReference type="CDD" id="cd08249">
    <property type="entry name" value="enoyl_reductase_like"/>
    <property type="match status" value="1"/>
</dbReference>
<evidence type="ECO:0000256" key="4">
    <source>
        <dbReference type="SAM" id="MobiDB-lite"/>
    </source>
</evidence>
<keyword evidence="3" id="KW-0560">Oxidoreductase</keyword>
<evidence type="ECO:0000259" key="5">
    <source>
        <dbReference type="Pfam" id="PF08240"/>
    </source>
</evidence>
<organism evidence="6 7">
    <name type="scientific">Niveomyces insectorum RCEF 264</name>
    <dbReference type="NCBI Taxonomy" id="1081102"/>
    <lineage>
        <taxon>Eukaryota</taxon>
        <taxon>Fungi</taxon>
        <taxon>Dikarya</taxon>
        <taxon>Ascomycota</taxon>
        <taxon>Pezizomycotina</taxon>
        <taxon>Sordariomycetes</taxon>
        <taxon>Hypocreomycetidae</taxon>
        <taxon>Hypocreales</taxon>
        <taxon>Cordycipitaceae</taxon>
        <taxon>Niveomyces</taxon>
    </lineage>
</organism>
<reference evidence="6 7" key="1">
    <citation type="journal article" date="2016" name="Genome Biol. Evol.">
        <title>Divergent and convergent evolution of fungal pathogenicity.</title>
        <authorList>
            <person name="Shang Y."/>
            <person name="Xiao G."/>
            <person name="Zheng P."/>
            <person name="Cen K."/>
            <person name="Zhan S."/>
            <person name="Wang C."/>
        </authorList>
    </citation>
    <scope>NUCLEOTIDE SEQUENCE [LARGE SCALE GENOMIC DNA]</scope>
    <source>
        <strain evidence="6 7">RCEF 264</strain>
    </source>
</reference>
<dbReference type="PANTHER" id="PTHR43482:SF2">
    <property type="entry name" value="ZINC-BINDING DEHYDROGENASE FAMILY, PUTATIVE (AFU_ORTHOLOGUE AFUA_3G15030)-RELATED"/>
    <property type="match status" value="1"/>
</dbReference>
<name>A0A167P4P1_9HYPO</name>
<dbReference type="InterPro" id="IPR052585">
    <property type="entry name" value="Lipid_raft_assoc_Zn_ADH"/>
</dbReference>
<feature type="region of interest" description="Disordered" evidence="4">
    <location>
        <begin position="11"/>
        <end position="35"/>
    </location>
</feature>
<accession>A0A167P4P1</accession>
<proteinExistence type="inferred from homology"/>
<dbReference type="Gene3D" id="3.90.180.10">
    <property type="entry name" value="Medium-chain alcohol dehydrogenases, catalytic domain"/>
    <property type="match status" value="1"/>
</dbReference>
<feature type="domain" description="Alcohol dehydrogenase-like N-terminal" evidence="5">
    <location>
        <begin position="67"/>
        <end position="119"/>
    </location>
</feature>
<dbReference type="GO" id="GO:0016651">
    <property type="term" value="F:oxidoreductase activity, acting on NAD(P)H"/>
    <property type="evidence" value="ECO:0007669"/>
    <property type="project" value="InterPro"/>
</dbReference>
<dbReference type="SUPFAM" id="SSF50129">
    <property type="entry name" value="GroES-like"/>
    <property type="match status" value="1"/>
</dbReference>
<dbReference type="Gene3D" id="3.40.50.720">
    <property type="entry name" value="NAD(P)-binding Rossmann-like Domain"/>
    <property type="match status" value="1"/>
</dbReference>
<dbReference type="InterPro" id="IPR013154">
    <property type="entry name" value="ADH-like_N"/>
</dbReference>
<dbReference type="OrthoDB" id="201656at2759"/>
<dbReference type="Pfam" id="PF08240">
    <property type="entry name" value="ADH_N"/>
    <property type="match status" value="1"/>
</dbReference>
<evidence type="ECO:0000256" key="3">
    <source>
        <dbReference type="ARBA" id="ARBA00023002"/>
    </source>
</evidence>
<dbReference type="Proteomes" id="UP000076874">
    <property type="component" value="Unassembled WGS sequence"/>
</dbReference>
<dbReference type="STRING" id="1081102.A0A167P4P1"/>
<dbReference type="InterPro" id="IPR036291">
    <property type="entry name" value="NAD(P)-bd_dom_sf"/>
</dbReference>
<evidence type="ECO:0000313" key="7">
    <source>
        <dbReference type="Proteomes" id="UP000076874"/>
    </source>
</evidence>
<keyword evidence="7" id="KW-1185">Reference proteome</keyword>
<dbReference type="InterPro" id="IPR011032">
    <property type="entry name" value="GroES-like_sf"/>
</dbReference>